<organism evidence="1 2">
    <name type="scientific">Piscinibacter gummiphilus</name>
    <dbReference type="NCBI Taxonomy" id="946333"/>
    <lineage>
        <taxon>Bacteria</taxon>
        <taxon>Pseudomonadati</taxon>
        <taxon>Pseudomonadota</taxon>
        <taxon>Betaproteobacteria</taxon>
        <taxon>Burkholderiales</taxon>
        <taxon>Sphaerotilaceae</taxon>
        <taxon>Piscinibacter</taxon>
    </lineage>
</organism>
<keyword evidence="2" id="KW-1185">Reference proteome</keyword>
<reference evidence="1 2" key="1">
    <citation type="submission" date="2023-10" db="EMBL/GenBank/DDBJ databases">
        <title>Bacteria for the degradation of biodegradable plastic PBAT(Polybutylene adipate terephthalate).</title>
        <authorList>
            <person name="Weon H.-Y."/>
            <person name="Yeon J."/>
        </authorList>
    </citation>
    <scope>NUCLEOTIDE SEQUENCE [LARGE SCALE GENOMIC DNA]</scope>
    <source>
        <strain evidence="1 2">SBD 7-3</strain>
    </source>
</reference>
<name>A0ABZ0CTS8_9BURK</name>
<proteinExistence type="predicted"/>
<protein>
    <submittedName>
        <fullName evidence="1">Uncharacterized protein</fullName>
    </submittedName>
</protein>
<evidence type="ECO:0000313" key="1">
    <source>
        <dbReference type="EMBL" id="WOB08379.1"/>
    </source>
</evidence>
<sequence length="63" mass="7107">MNTATAYDMIARRNAAQEFNTAWGVTMPADLVTVPSVEVYQEPIRGLVTREVNEPELFKLFFG</sequence>
<dbReference type="RefSeq" id="WP_316701117.1">
    <property type="nucleotide sequence ID" value="NZ_CP136336.1"/>
</dbReference>
<dbReference type="EMBL" id="CP136336">
    <property type="protein sequence ID" value="WOB08379.1"/>
    <property type="molecule type" value="Genomic_DNA"/>
</dbReference>
<gene>
    <name evidence="1" type="ORF">RXV79_26200</name>
</gene>
<accession>A0ABZ0CTS8</accession>
<evidence type="ECO:0000313" key="2">
    <source>
        <dbReference type="Proteomes" id="UP001303946"/>
    </source>
</evidence>
<dbReference type="Proteomes" id="UP001303946">
    <property type="component" value="Chromosome"/>
</dbReference>